<keyword evidence="5 11" id="KW-0808">Transferase</keyword>
<evidence type="ECO:0000256" key="2">
    <source>
        <dbReference type="ARBA" id="ARBA00004173"/>
    </source>
</evidence>
<feature type="region of interest" description="Disordered" evidence="12">
    <location>
        <begin position="497"/>
        <end position="531"/>
    </location>
</feature>
<reference evidence="14" key="1">
    <citation type="journal article" date="2021" name="Nat. Commun.">
        <title>Genetic determinants of endophytism in the Arabidopsis root mycobiome.</title>
        <authorList>
            <person name="Mesny F."/>
            <person name="Miyauchi S."/>
            <person name="Thiergart T."/>
            <person name="Pickel B."/>
            <person name="Atanasova L."/>
            <person name="Karlsson M."/>
            <person name="Huettel B."/>
            <person name="Barry K.W."/>
            <person name="Haridas S."/>
            <person name="Chen C."/>
            <person name="Bauer D."/>
            <person name="Andreopoulos W."/>
            <person name="Pangilinan J."/>
            <person name="LaButti K."/>
            <person name="Riley R."/>
            <person name="Lipzen A."/>
            <person name="Clum A."/>
            <person name="Drula E."/>
            <person name="Henrissat B."/>
            <person name="Kohler A."/>
            <person name="Grigoriev I.V."/>
            <person name="Martin F.M."/>
            <person name="Hacquard S."/>
        </authorList>
    </citation>
    <scope>NUCLEOTIDE SEQUENCE</scope>
    <source>
        <strain evidence="14">MPI-CAGE-CH-0235</strain>
    </source>
</reference>
<protein>
    <recommendedName>
        <fullName evidence="11">DNA-directed RNA polymerase</fullName>
        <ecNumber evidence="11">2.7.7.6</ecNumber>
    </recommendedName>
</protein>
<keyword evidence="7" id="KW-0809">Transit peptide</keyword>
<organism evidence="14 15">
    <name type="scientific">Stachybotrys elegans</name>
    <dbReference type="NCBI Taxonomy" id="80388"/>
    <lineage>
        <taxon>Eukaryota</taxon>
        <taxon>Fungi</taxon>
        <taxon>Dikarya</taxon>
        <taxon>Ascomycota</taxon>
        <taxon>Pezizomycotina</taxon>
        <taxon>Sordariomycetes</taxon>
        <taxon>Hypocreomycetidae</taxon>
        <taxon>Hypocreales</taxon>
        <taxon>Stachybotryaceae</taxon>
        <taxon>Stachybotrys</taxon>
    </lineage>
</organism>
<dbReference type="InterPro" id="IPR024075">
    <property type="entry name" value="DNA-dir_RNA_pol_helix_hairp_sf"/>
</dbReference>
<dbReference type="Proteomes" id="UP000813444">
    <property type="component" value="Unassembled WGS sequence"/>
</dbReference>
<comment type="caution">
    <text evidence="14">The sequence shown here is derived from an EMBL/GenBank/DDBJ whole genome shotgun (WGS) entry which is preliminary data.</text>
</comment>
<dbReference type="SUPFAM" id="SSF56672">
    <property type="entry name" value="DNA/RNA polymerases"/>
    <property type="match status" value="1"/>
</dbReference>
<evidence type="ECO:0000259" key="13">
    <source>
        <dbReference type="SMART" id="SM01311"/>
    </source>
</evidence>
<evidence type="ECO:0000256" key="12">
    <source>
        <dbReference type="SAM" id="MobiDB-lite"/>
    </source>
</evidence>
<gene>
    <name evidence="14" type="ORF">B0I35DRAFT_348308</name>
</gene>
<dbReference type="PANTHER" id="PTHR10102:SF0">
    <property type="entry name" value="DNA-DIRECTED RNA POLYMERASE, MITOCHONDRIAL"/>
    <property type="match status" value="1"/>
</dbReference>
<dbReference type="EC" id="2.7.7.6" evidence="11"/>
<keyword evidence="15" id="KW-1185">Reference proteome</keyword>
<dbReference type="InterPro" id="IPR037159">
    <property type="entry name" value="RNA_POL_N_sf"/>
</dbReference>
<dbReference type="EMBL" id="JAGPNK010000003">
    <property type="protein sequence ID" value="KAH7324663.1"/>
    <property type="molecule type" value="Genomic_DNA"/>
</dbReference>
<keyword evidence="8" id="KW-0496">Mitochondrion</keyword>
<dbReference type="GO" id="GO:0003899">
    <property type="term" value="F:DNA-directed RNA polymerase activity"/>
    <property type="evidence" value="ECO:0007669"/>
    <property type="project" value="UniProtKB-EC"/>
</dbReference>
<evidence type="ECO:0000313" key="15">
    <source>
        <dbReference type="Proteomes" id="UP000813444"/>
    </source>
</evidence>
<dbReference type="GO" id="GO:0034245">
    <property type="term" value="C:mitochondrial DNA-directed RNA polymerase complex"/>
    <property type="evidence" value="ECO:0007669"/>
    <property type="project" value="TreeGrafter"/>
</dbReference>
<feature type="domain" description="DNA-directed RNA polymerase N-terminal" evidence="13">
    <location>
        <begin position="357"/>
        <end position="689"/>
    </location>
</feature>
<dbReference type="Gene3D" id="1.10.287.280">
    <property type="match status" value="1"/>
</dbReference>
<evidence type="ECO:0000256" key="3">
    <source>
        <dbReference type="ARBA" id="ARBA00009493"/>
    </source>
</evidence>
<evidence type="ECO:0000256" key="1">
    <source>
        <dbReference type="ARBA" id="ARBA00004026"/>
    </source>
</evidence>
<keyword evidence="6 11" id="KW-0548">Nucleotidyltransferase</keyword>
<comment type="similarity">
    <text evidence="3 11">Belongs to the phage and mitochondrial RNA polymerase family.</text>
</comment>
<evidence type="ECO:0000256" key="6">
    <source>
        <dbReference type="ARBA" id="ARBA00022695"/>
    </source>
</evidence>
<dbReference type="Gene3D" id="1.10.287.260">
    <property type="match status" value="1"/>
</dbReference>
<keyword evidence="9 11" id="KW-0804">Transcription</keyword>
<dbReference type="FunFam" id="1.10.150.20:FF:000041">
    <property type="entry name" value="DNA-directed RNA polymerase"/>
    <property type="match status" value="1"/>
</dbReference>
<evidence type="ECO:0000256" key="9">
    <source>
        <dbReference type="ARBA" id="ARBA00023163"/>
    </source>
</evidence>
<dbReference type="GO" id="GO:0001018">
    <property type="term" value="F:mitochondrial promoter sequence-specific DNA binding"/>
    <property type="evidence" value="ECO:0007669"/>
    <property type="project" value="TreeGrafter"/>
</dbReference>
<keyword evidence="4 11" id="KW-0240">DNA-directed RNA polymerase</keyword>
<dbReference type="InterPro" id="IPR029262">
    <property type="entry name" value="RPOL_N"/>
</dbReference>
<evidence type="ECO:0000256" key="8">
    <source>
        <dbReference type="ARBA" id="ARBA00023128"/>
    </source>
</evidence>
<name>A0A8K0WV36_9HYPO</name>
<dbReference type="Pfam" id="PF14700">
    <property type="entry name" value="RPOL_N"/>
    <property type="match status" value="1"/>
</dbReference>
<dbReference type="Gene3D" id="1.10.150.20">
    <property type="entry name" value="5' to 3' exonuclease, C-terminal subdomain"/>
    <property type="match status" value="1"/>
</dbReference>
<evidence type="ECO:0000256" key="7">
    <source>
        <dbReference type="ARBA" id="ARBA00022946"/>
    </source>
</evidence>
<comment type="subcellular location">
    <subcellularLocation>
        <location evidence="2">Mitochondrion</location>
    </subcellularLocation>
</comment>
<dbReference type="Gene3D" id="1.10.1320.10">
    <property type="entry name" value="DNA-directed RNA polymerase, N-terminal domain"/>
    <property type="match status" value="1"/>
</dbReference>
<evidence type="ECO:0000256" key="4">
    <source>
        <dbReference type="ARBA" id="ARBA00022478"/>
    </source>
</evidence>
<dbReference type="FunFam" id="1.10.287.280:FF:000001">
    <property type="entry name" value="DNA-directed RNA polymerase"/>
    <property type="match status" value="1"/>
</dbReference>
<dbReference type="InterPro" id="IPR043502">
    <property type="entry name" value="DNA/RNA_pol_sf"/>
</dbReference>
<proteinExistence type="inferred from homology"/>
<dbReference type="OrthoDB" id="276422at2759"/>
<dbReference type="PROSITE" id="PS00489">
    <property type="entry name" value="RNA_POL_PHAGE_2"/>
    <property type="match status" value="1"/>
</dbReference>
<dbReference type="GO" id="GO:0006390">
    <property type="term" value="P:mitochondrial transcription"/>
    <property type="evidence" value="ECO:0007669"/>
    <property type="project" value="TreeGrafter"/>
</dbReference>
<dbReference type="InterPro" id="IPR002092">
    <property type="entry name" value="DNA-dir_Rpol_phage-type"/>
</dbReference>
<dbReference type="Pfam" id="PF00940">
    <property type="entry name" value="RNA_pol"/>
    <property type="match status" value="1"/>
</dbReference>
<comment type="catalytic activity">
    <reaction evidence="10 11">
        <text>RNA(n) + a ribonucleoside 5'-triphosphate = RNA(n+1) + diphosphate</text>
        <dbReference type="Rhea" id="RHEA:21248"/>
        <dbReference type="Rhea" id="RHEA-COMP:14527"/>
        <dbReference type="Rhea" id="RHEA-COMP:17342"/>
        <dbReference type="ChEBI" id="CHEBI:33019"/>
        <dbReference type="ChEBI" id="CHEBI:61557"/>
        <dbReference type="ChEBI" id="CHEBI:140395"/>
        <dbReference type="EC" id="2.7.7.6"/>
    </reaction>
</comment>
<dbReference type="SMART" id="SM01311">
    <property type="entry name" value="RPOL_N"/>
    <property type="match status" value="1"/>
</dbReference>
<evidence type="ECO:0000256" key="5">
    <source>
        <dbReference type="ARBA" id="ARBA00022679"/>
    </source>
</evidence>
<sequence length="1399" mass="155874">MLPRQARRSVSLHRALNLRSTNISIRAADLPASAAPCVRRYVTSRQVWPGQRPAPADSRRLGHLLHERSLATAVDDYKFASSPYGPAGGHNAPMFSSAPPRSYDFQIYDNDVPLVVETGPPSMIGQRTSASGIPPEKGDMLQVFDICLKVGKIDRAALILKRALNTDLLSPEENIVLNNRYLRAALLHLRKNPDRREAESLHKWYELHVRTRGVPQTAETVACMLKISLLSERGVRLKRLITRYMGMAPGEAGLQVLRMDDILTDQDLAVITEICPTYNFVADVEEDMMDEFETGEEAEVLSATESQSNETLNHSAATLLPTPQRGYGLETLRQGMDLMAELQNVDLSQMSESDRQNIQMRLEEDSISSAINKWRRDNEKLQKVGINSALSSSSNPDSLSQHIAGFLPALEAKIVEELELAQQAEAKVKKTPLELDRCVYGPFLRRCDPSRLAAMTILGVLNHGTTTQTDSGLVLIRVVKSVAKLVHEDILAMDKEKEAKEKKKRRKMRQVNYNASAEQPEGSAEATPGLVPEPDASVLDLASETTNYGWSLPLELRIGSILVKMLIETARIKVTRRHPVTKEMVAQYQPAFTHKLSPRKGKKVGVILLNPHLVELMTKEPPGDYLAKHLPMIVEPKPWKAFDSGGFLNSKTSVVRIKSGDVEQRLYTKEAIKRGDMDQIFKALDVLGKTAWRINNNVLNVMIEAWNTGEEIANFPPLHPDLPMPPEPESSDDPVIRMRWVREVASIENQRAAYHSQRCFTNLQLEVARTFRNQVIYFPHNLDYRGRAYPIPVYLNHMGSDHCRGILKFANGKMLGARGLRWLKIHLSNLYGLDKASFDEREAFATQNMDNIIDSATNPMTGTRWWLEAEDPWQCLAACFELKAAHELADPTQYVCSLPIHQDGTCNGLQHYAALGGDSAGARQVNLEPASRPADVYSAVAELVRAAIKRDMETGHSIAEALDGKVTRKVVKQTVMTNVYGVTFAGAKKQVARQLDDLYPDLPKQAGVSNILLATYVAKHIFAALASMFGGAHDIQNWLGEVGGRVCRALTSSQIEEIEKDTDNTVVQVPKGKGTGFGPLVEQFSSSIVWTTPLRMTIAQPYRKDDVKEIKTPLQIFRYSLSDSTCPVNKRKQLQGFPPNFIHSLDASHMLLSALKCNELGLDFAAVHDSFWTHASDIDTMNRVLRDAFIRIHEEDVVGRLASEFKARHGSSLYLETIKGDSDVAMKIKQLRSASKLTPKQELLLEHKRQTLLRSGNPWDIEAAKKIVTPASIFEDMSAREKQLVIKEPTPAEGLGVTGSTSESLSTNDGIDLAEHNNHAADADLAAYEPVDESLDEDEERTVIKDGTQFLEDMQRKGSTSAKYTTTPIHLWLPMSIPPIPAKGGFDVSRLRDSKYFFS</sequence>
<dbReference type="InterPro" id="IPR046950">
    <property type="entry name" value="DNA-dir_Rpol_C_phage-type"/>
</dbReference>
<comment type="function">
    <text evidence="1 11">DNA-dependent RNA polymerase catalyzes the transcription of DNA into RNA using the four ribonucleoside triphosphates as substrates.</text>
</comment>
<evidence type="ECO:0000313" key="14">
    <source>
        <dbReference type="EMBL" id="KAH7324663.1"/>
    </source>
</evidence>
<evidence type="ECO:0000256" key="10">
    <source>
        <dbReference type="ARBA" id="ARBA00048552"/>
    </source>
</evidence>
<accession>A0A8K0WV36</accession>
<evidence type="ECO:0000256" key="11">
    <source>
        <dbReference type="RuleBase" id="RU003805"/>
    </source>
</evidence>
<dbReference type="PANTHER" id="PTHR10102">
    <property type="entry name" value="DNA-DIRECTED RNA POLYMERASE, MITOCHONDRIAL"/>
    <property type="match status" value="1"/>
</dbReference>
<dbReference type="PROSITE" id="PS00900">
    <property type="entry name" value="RNA_POL_PHAGE_1"/>
    <property type="match status" value="1"/>
</dbReference>
<feature type="region of interest" description="Disordered" evidence="12">
    <location>
        <begin position="1287"/>
        <end position="1306"/>
    </location>
</feature>